<proteinExistence type="predicted"/>
<sequence length="119" mass="14001">MRTIKLMVAKKGFQMEWQILLLMAIPIVILNRSLSHYTHKTALIALKRYSVNQVQHEGKTQVLSIQTLSSLWLLHMLLKCNGDFADHIFINFPLCFFQLHFTYKSMKLLLVKVQKTKRK</sequence>
<reference evidence="1 2" key="1">
    <citation type="journal article" date="2016" name="Sci. Rep.">
        <title>The genome sequence of the outbreeding globe artichoke constructed de novo incorporating a phase-aware low-pass sequencing strategy of F1 progeny.</title>
        <authorList>
            <person name="Scaglione D."/>
            <person name="Reyes-Chin-Wo S."/>
            <person name="Acquadro A."/>
            <person name="Froenicke L."/>
            <person name="Portis E."/>
            <person name="Beitel C."/>
            <person name="Tirone M."/>
            <person name="Mauro R."/>
            <person name="Lo Monaco A."/>
            <person name="Mauromicale G."/>
            <person name="Faccioli P."/>
            <person name="Cattivelli L."/>
            <person name="Rieseberg L."/>
            <person name="Michelmore R."/>
            <person name="Lanteri S."/>
        </authorList>
    </citation>
    <scope>NUCLEOTIDE SEQUENCE [LARGE SCALE GENOMIC DNA]</scope>
    <source>
        <strain evidence="1">2C</strain>
    </source>
</reference>
<dbReference type="EMBL" id="LEKV01004958">
    <property type="protein sequence ID" value="KVH91470.1"/>
    <property type="molecule type" value="Genomic_DNA"/>
</dbReference>
<comment type="caution">
    <text evidence="1">The sequence shown here is derived from an EMBL/GenBank/DDBJ whole genome shotgun (WGS) entry which is preliminary data.</text>
</comment>
<dbReference type="Gramene" id="KVH91470">
    <property type="protein sequence ID" value="KVH91470"/>
    <property type="gene ID" value="Ccrd_006507"/>
</dbReference>
<keyword evidence="2" id="KW-1185">Reference proteome</keyword>
<evidence type="ECO:0000313" key="2">
    <source>
        <dbReference type="Proteomes" id="UP000243975"/>
    </source>
</evidence>
<gene>
    <name evidence="1" type="ORF">Ccrd_006507</name>
</gene>
<organism evidence="1 2">
    <name type="scientific">Cynara cardunculus var. scolymus</name>
    <name type="common">Globe artichoke</name>
    <name type="synonym">Cynara scolymus</name>
    <dbReference type="NCBI Taxonomy" id="59895"/>
    <lineage>
        <taxon>Eukaryota</taxon>
        <taxon>Viridiplantae</taxon>
        <taxon>Streptophyta</taxon>
        <taxon>Embryophyta</taxon>
        <taxon>Tracheophyta</taxon>
        <taxon>Spermatophyta</taxon>
        <taxon>Magnoliopsida</taxon>
        <taxon>eudicotyledons</taxon>
        <taxon>Gunneridae</taxon>
        <taxon>Pentapetalae</taxon>
        <taxon>asterids</taxon>
        <taxon>campanulids</taxon>
        <taxon>Asterales</taxon>
        <taxon>Asteraceae</taxon>
        <taxon>Carduoideae</taxon>
        <taxon>Cardueae</taxon>
        <taxon>Carduinae</taxon>
        <taxon>Cynara</taxon>
    </lineage>
</organism>
<name>A0A103XIN7_CYNCS</name>
<evidence type="ECO:0000313" key="1">
    <source>
        <dbReference type="EMBL" id="KVH91470.1"/>
    </source>
</evidence>
<accession>A0A103XIN7</accession>
<protein>
    <submittedName>
        <fullName evidence="1">Uncharacterized protein</fullName>
    </submittedName>
</protein>
<dbReference type="Proteomes" id="UP000243975">
    <property type="component" value="Unassembled WGS sequence"/>
</dbReference>
<dbReference type="AlphaFoldDB" id="A0A103XIN7"/>